<sequence>MSSSSQHNSEFLLGLLLEENKHINPIDFIVDKQNKARNYCCVCVALGVCENADKIRSTFKSVDDFSAEYFNVYVSALDNYHSIVRNDLRQIFVDEAKVFYPQKFQTTTISSLVTNEANRANAMALLDSIKNKHSHMVIMRDEIAIVIIHYENDNYIVIDPHIECCGILSKTGVYRYVVYDSVWNFDVHLMVPEDTTENGPSASTEPQNVPSVSIEPQNVPSVVPENVPSVVPEPQNAFPEQNTVSTITNETTNNEILTQ</sequence>
<name>A0A6N1NSK8_9VIRU</name>
<reference evidence="1" key="2">
    <citation type="journal article" date="2018" name="Nat. Commun.">
        <title>Tailed giant Tupanvirus possesses the most complete translational apparatus of the known virosphere.</title>
        <authorList>
            <person name="Abrahao J."/>
            <person name="Silva L."/>
            <person name="Silva L.S."/>
            <person name="Khalil J.Y.B."/>
            <person name="Rodrigues R."/>
            <person name="Arantes T."/>
            <person name="Assis F."/>
            <person name="Boratto P."/>
            <person name="Andrade M."/>
            <person name="Kroon E.G."/>
            <person name="Ribeiro B."/>
            <person name="Bergier I."/>
            <person name="Seligmann H."/>
            <person name="Ghigo E."/>
            <person name="Colson P."/>
            <person name="Levasseur A."/>
            <person name="Kroemer G."/>
            <person name="Raoult D."/>
            <person name="La Scola B."/>
        </authorList>
    </citation>
    <scope>NUCLEOTIDE SEQUENCE [LARGE SCALE GENOMIC DNA]</scope>
    <source>
        <strain evidence="1">Deep ocean</strain>
    </source>
</reference>
<proteinExistence type="predicted"/>
<dbReference type="RefSeq" id="YP_010781271.1">
    <property type="nucleotide sequence ID" value="NC_075038.1"/>
</dbReference>
<dbReference type="GeneID" id="80517962"/>
<accession>A0A6N1NSK8</accession>
<reference evidence="1" key="1">
    <citation type="submission" date="2017-06" db="EMBL/GenBank/DDBJ databases">
        <authorList>
            <person name="Assis F.L."/>
            <person name="Abrahao J.S."/>
            <person name="Silva L."/>
            <person name="Khalil J.B."/>
            <person name="Rodrigues R."/>
            <person name="Silva L.S."/>
            <person name="Boratto P."/>
            <person name="Andrade M."/>
            <person name="Kroon E.G."/>
            <person name="Ribeiro B."/>
            <person name="Bergier I."/>
            <person name="Seligmann H."/>
            <person name="Ghigo E."/>
            <person name="Colson P."/>
            <person name="Levasseur A."/>
            <person name="Raoult D."/>
            <person name="Scola B.L."/>
        </authorList>
    </citation>
    <scope>NUCLEOTIDE SEQUENCE</scope>
    <source>
        <strain evidence="1">Deep ocean</strain>
    </source>
</reference>
<evidence type="ECO:0000313" key="1">
    <source>
        <dbReference type="EMBL" id="QKU34633.1"/>
    </source>
</evidence>
<organism evidence="1">
    <name type="scientific">Tupanvirus deep ocean</name>
    <dbReference type="NCBI Taxonomy" id="2126984"/>
    <lineage>
        <taxon>Viruses</taxon>
        <taxon>Varidnaviria</taxon>
        <taxon>Bamfordvirae</taxon>
        <taxon>Nucleocytoviricota</taxon>
        <taxon>Megaviricetes</taxon>
        <taxon>Imitervirales</taxon>
        <taxon>Mimiviridae</taxon>
        <taxon>Megamimivirinae</taxon>
        <taxon>Tupanvirus</taxon>
        <taxon>Tupanvirus altamarinense</taxon>
    </lineage>
</organism>
<dbReference type="KEGG" id="vg:80517962"/>
<dbReference type="EMBL" id="MF405918">
    <property type="protein sequence ID" value="QKU34633.1"/>
    <property type="molecule type" value="Genomic_DNA"/>
</dbReference>
<protein>
    <submittedName>
        <fullName evidence="1">Putative ORFan</fullName>
    </submittedName>
</protein>